<sequence length="854" mass="89236">MANVADLLVRIEANTQQMRNELRKGEGVVNRFDKNVSRAALSSSTALDRLGRSARATVGILAGLGVGLGVAEIATGIAQVNAQFQDLQTSLKVATGSAEAADTAFAGLRVFAKETPFQLSEVTQAFISLKNLGLDPSIDSLRAYGDIASSFNGKSLDDFIQAVADATTGEFERLKEFGIKASSEGDKVAFTFRKMTTTIGKNATEIEGYLQDLARNNFGGAMSEKMDNLSGRFSNLKDQVDDLYVTIGESGGIDVMAAALDLASSAVNGLADNLDHVATVIALVGAAAAGKFLGPMIASMGASAIATATATVNLLRYQAVLPPMAASARAAAAGVAALGVAARGTSAAMAFLGGPVGAAITVLAGGVYLLSQAQGDAERAADLHRDAMEQLNGVTQKGNDLAKTAAEVTRDTAKARIEEAKAANEQVLATTRLQMAQLKEQRGLLQRGSPGSPLIDGVDKELTSLSFELVTATERVEDLDAALVRLGERGSDSGLPDGGSGGGGGDSKEADKIQKVIDSLEYQRAQLTRTSRDQEIYNALQQAGISSSHAMAAAITQAAGAYYDAAEAVDTLKQKTEAEDNARAAIAQSIADLERENRLLQVQGIERDKLRTMLDLEAKAREGGIELSEKEREKIDALTDANARLAKAEEDAAEAARDARQYARDFGSVISNSFEDAILSGEKFGDILKSLEQDIARIILRMAVTKPLENAIGGFDWGGLFGNIAGSFFGGGAASGPGVSYPAGSTFANGGIMTAQGEVPLRKYASGGIATSPQLAMFGEGSTPEAYVPLPDGRNIPVKLEGGGESFTYAPTIMVDAQGSKLSRDEIRSIVKTAVDGSVAQVREIQKRKGNARI</sequence>
<accession>A0A2N3L453</accession>
<dbReference type="InterPro" id="IPR053058">
    <property type="entry name" value="Mulikevirus_tape_measure"/>
</dbReference>
<protein>
    <recommendedName>
        <fullName evidence="3">Tape measure protein N-terminal domain-containing protein</fullName>
    </recommendedName>
</protein>
<feature type="domain" description="Tape measure protein N-terminal" evidence="3">
    <location>
        <begin position="76"/>
        <end position="244"/>
    </location>
</feature>
<evidence type="ECO:0000259" key="3">
    <source>
        <dbReference type="Pfam" id="PF20155"/>
    </source>
</evidence>
<dbReference type="PANTHER" id="PTHR38812">
    <property type="entry name" value="MU-LIKE PROPHAGE FLUMU PROTEIN GP42"/>
    <property type="match status" value="1"/>
</dbReference>
<dbReference type="EMBL" id="NXGX01000006">
    <property type="protein sequence ID" value="PKR57506.1"/>
    <property type="molecule type" value="Genomic_DNA"/>
</dbReference>
<feature type="coiled-coil region" evidence="1">
    <location>
        <begin position="628"/>
        <end position="665"/>
    </location>
</feature>
<feature type="region of interest" description="Disordered" evidence="2">
    <location>
        <begin position="487"/>
        <end position="510"/>
    </location>
</feature>
<dbReference type="InterPro" id="IPR013491">
    <property type="entry name" value="Tape_meas_N"/>
</dbReference>
<evidence type="ECO:0000313" key="5">
    <source>
        <dbReference type="Proteomes" id="UP000233332"/>
    </source>
</evidence>
<proteinExistence type="predicted"/>
<evidence type="ECO:0000256" key="2">
    <source>
        <dbReference type="SAM" id="MobiDB-lite"/>
    </source>
</evidence>
<evidence type="ECO:0000313" key="4">
    <source>
        <dbReference type="EMBL" id="PKR57506.1"/>
    </source>
</evidence>
<organism evidence="4 5">
    <name type="scientific">Thalassospira lohafexi</name>
    <dbReference type="NCBI Taxonomy" id="744227"/>
    <lineage>
        <taxon>Bacteria</taxon>
        <taxon>Pseudomonadati</taxon>
        <taxon>Pseudomonadota</taxon>
        <taxon>Alphaproteobacteria</taxon>
        <taxon>Rhodospirillales</taxon>
        <taxon>Thalassospiraceae</taxon>
        <taxon>Thalassospira</taxon>
    </lineage>
</organism>
<dbReference type="AlphaFoldDB" id="A0A2N3L453"/>
<comment type="caution">
    <text evidence="4">The sequence shown here is derived from an EMBL/GenBank/DDBJ whole genome shotgun (WGS) entry which is preliminary data.</text>
</comment>
<dbReference type="Proteomes" id="UP000233332">
    <property type="component" value="Unassembled WGS sequence"/>
</dbReference>
<dbReference type="PANTHER" id="PTHR38812:SF2">
    <property type="entry name" value="MU-LIKE PROPHAGE FLUMU PROTEIN GP42"/>
    <property type="match status" value="1"/>
</dbReference>
<keyword evidence="1" id="KW-0175">Coiled coil</keyword>
<gene>
    <name evidence="4" type="ORF">COO92_16325</name>
</gene>
<dbReference type="RefSeq" id="WP_101303812.1">
    <property type="nucleotide sequence ID" value="NZ_NXGX01000006.1"/>
</dbReference>
<dbReference type="Pfam" id="PF20155">
    <property type="entry name" value="TMP_3"/>
    <property type="match status" value="1"/>
</dbReference>
<feature type="coiled-coil region" evidence="1">
    <location>
        <begin position="403"/>
        <end position="430"/>
    </location>
</feature>
<feature type="compositionally biased region" description="Gly residues" evidence="2">
    <location>
        <begin position="496"/>
        <end position="505"/>
    </location>
</feature>
<keyword evidence="5" id="KW-1185">Reference proteome</keyword>
<reference evidence="4 5" key="1">
    <citation type="submission" date="2017-09" db="EMBL/GenBank/DDBJ databases">
        <title>Biodiversity and function of Thalassospira species in the particle-attached aromatic-hydrocarbon-degrading consortia from the surface seawater of the China South Sea.</title>
        <authorList>
            <person name="Dong C."/>
            <person name="Lai Q."/>
            <person name="Shao Z."/>
        </authorList>
    </citation>
    <scope>NUCLEOTIDE SEQUENCE [LARGE SCALE GENOMIC DNA]</scope>
    <source>
        <strain evidence="4 5">139Z-12</strain>
    </source>
</reference>
<name>A0A2N3L453_9PROT</name>
<evidence type="ECO:0000256" key="1">
    <source>
        <dbReference type="SAM" id="Coils"/>
    </source>
</evidence>